<accession>A0A1I2AHP4</accession>
<dbReference type="AlphaFoldDB" id="A0A1I2AHP4"/>
<evidence type="ECO:0000313" key="1">
    <source>
        <dbReference type="EMBL" id="SFE43289.1"/>
    </source>
</evidence>
<protein>
    <submittedName>
        <fullName evidence="1">Uncharacterized protein</fullName>
    </submittedName>
</protein>
<dbReference type="STRING" id="1003.SAMN04488541_1001170"/>
<dbReference type="RefSeq" id="WP_091538403.1">
    <property type="nucleotide sequence ID" value="NZ_FONY01000001.1"/>
</dbReference>
<name>A0A1I2AHP4_9BACT</name>
<dbReference type="EMBL" id="FONY01000001">
    <property type="protein sequence ID" value="SFE43289.1"/>
    <property type="molecule type" value="Genomic_DNA"/>
</dbReference>
<reference evidence="1 2" key="1">
    <citation type="submission" date="2016-10" db="EMBL/GenBank/DDBJ databases">
        <authorList>
            <person name="de Groot N.N."/>
        </authorList>
    </citation>
    <scope>NUCLEOTIDE SEQUENCE [LARGE SCALE GENOMIC DNA]</scope>
    <source>
        <strain>GEY</strain>
        <strain evidence="2">DSM 9560</strain>
    </source>
</reference>
<dbReference type="Proteomes" id="UP000199513">
    <property type="component" value="Unassembled WGS sequence"/>
</dbReference>
<organism evidence="1 2">
    <name type="scientific">Thermoflexibacter ruber</name>
    <dbReference type="NCBI Taxonomy" id="1003"/>
    <lineage>
        <taxon>Bacteria</taxon>
        <taxon>Pseudomonadati</taxon>
        <taxon>Bacteroidota</taxon>
        <taxon>Cytophagia</taxon>
        <taxon>Cytophagales</taxon>
        <taxon>Thermoflexibacteraceae</taxon>
        <taxon>Thermoflexibacter</taxon>
    </lineage>
</organism>
<sequence>MNKFAIEIWYDEGNICTFYTVRWITNEDDAPSETDRFFDTYAASGNPLEEKALQLFRLITESIGNRYGATDDFFDRAENKAQALPPKPKGWVEEIKDLGINFPLRLFCYRISEQIVVLFNGGIKDADSVQESKNLSVKFYEAQTFVKKIEEALQLDMIEISSDERYLQNFDGTTDIIL</sequence>
<gene>
    <name evidence="1" type="ORF">SAMN04488541_1001170</name>
</gene>
<evidence type="ECO:0000313" key="2">
    <source>
        <dbReference type="Proteomes" id="UP000199513"/>
    </source>
</evidence>
<proteinExistence type="predicted"/>
<dbReference type="OrthoDB" id="662471at2"/>
<keyword evidence="2" id="KW-1185">Reference proteome</keyword>